<evidence type="ECO:0000313" key="10">
    <source>
        <dbReference type="EMBL" id="VEN48481.1"/>
    </source>
</evidence>
<feature type="domain" description="AMP-dependent synthetase/ligase" evidence="8">
    <location>
        <begin position="165"/>
        <end position="586"/>
    </location>
</feature>
<dbReference type="EC" id="6.2.1.3" evidence="7"/>
<accession>A0A653CL01</accession>
<dbReference type="GO" id="GO:0090433">
    <property type="term" value="F:palmitoyl-CoA ligase activity"/>
    <property type="evidence" value="ECO:0007669"/>
    <property type="project" value="TreeGrafter"/>
</dbReference>
<evidence type="ECO:0000256" key="6">
    <source>
        <dbReference type="ARBA" id="ARBA00024484"/>
    </source>
</evidence>
<reference evidence="10 11" key="1">
    <citation type="submission" date="2019-01" db="EMBL/GenBank/DDBJ databases">
        <authorList>
            <person name="Sayadi A."/>
        </authorList>
    </citation>
    <scope>NUCLEOTIDE SEQUENCE [LARGE SCALE GENOMIC DNA]</scope>
</reference>
<dbReference type="FunFam" id="3.40.50.12780:FF:000026">
    <property type="entry name" value="Uncharacterized protein, isoform B"/>
    <property type="match status" value="1"/>
</dbReference>
<dbReference type="InterPro" id="IPR042099">
    <property type="entry name" value="ANL_N_sf"/>
</dbReference>
<keyword evidence="4" id="KW-0443">Lipid metabolism</keyword>
<keyword evidence="11" id="KW-1185">Reference proteome</keyword>
<dbReference type="Gene3D" id="3.40.50.12780">
    <property type="entry name" value="N-terminal domain of ligase-like"/>
    <property type="match status" value="1"/>
</dbReference>
<dbReference type="GO" id="GO:0005783">
    <property type="term" value="C:endoplasmic reticulum"/>
    <property type="evidence" value="ECO:0007669"/>
    <property type="project" value="TreeGrafter"/>
</dbReference>
<dbReference type="Proteomes" id="UP000410492">
    <property type="component" value="Unassembled WGS sequence"/>
</dbReference>
<dbReference type="GO" id="GO:0005524">
    <property type="term" value="F:ATP binding"/>
    <property type="evidence" value="ECO:0007669"/>
    <property type="project" value="UniProtKB-KW"/>
</dbReference>
<evidence type="ECO:0000259" key="9">
    <source>
        <dbReference type="Pfam" id="PF13193"/>
    </source>
</evidence>
<evidence type="ECO:0000256" key="3">
    <source>
        <dbReference type="ARBA" id="ARBA00022741"/>
    </source>
</evidence>
<dbReference type="InterPro" id="IPR000873">
    <property type="entry name" value="AMP-dep_synth/lig_dom"/>
</dbReference>
<dbReference type="OrthoDB" id="1700726at2759"/>
<dbReference type="Pfam" id="PF13193">
    <property type="entry name" value="AMP-binding_C"/>
    <property type="match status" value="1"/>
</dbReference>
<organism evidence="10 11">
    <name type="scientific">Callosobruchus maculatus</name>
    <name type="common">Southern cowpea weevil</name>
    <name type="synonym">Pulse bruchid</name>
    <dbReference type="NCBI Taxonomy" id="64391"/>
    <lineage>
        <taxon>Eukaryota</taxon>
        <taxon>Metazoa</taxon>
        <taxon>Ecdysozoa</taxon>
        <taxon>Arthropoda</taxon>
        <taxon>Hexapoda</taxon>
        <taxon>Insecta</taxon>
        <taxon>Pterygota</taxon>
        <taxon>Neoptera</taxon>
        <taxon>Endopterygota</taxon>
        <taxon>Coleoptera</taxon>
        <taxon>Polyphaga</taxon>
        <taxon>Cucujiformia</taxon>
        <taxon>Chrysomeloidea</taxon>
        <taxon>Chrysomelidae</taxon>
        <taxon>Bruchinae</taxon>
        <taxon>Bruchini</taxon>
        <taxon>Callosobruchus</taxon>
    </lineage>
</organism>
<protein>
    <recommendedName>
        <fullName evidence="7">long-chain-fatty-acid--CoA ligase</fullName>
        <ecNumber evidence="7">6.2.1.3</ecNumber>
    </recommendedName>
</protein>
<dbReference type="PROSITE" id="PS00455">
    <property type="entry name" value="AMP_BINDING"/>
    <property type="match status" value="1"/>
</dbReference>
<proteinExistence type="inferred from homology"/>
<dbReference type="GO" id="GO:0005886">
    <property type="term" value="C:plasma membrane"/>
    <property type="evidence" value="ECO:0007669"/>
    <property type="project" value="TreeGrafter"/>
</dbReference>
<dbReference type="PANTHER" id="PTHR43272:SF83">
    <property type="entry name" value="ACYL-COA SYNTHETASE LONG-CHAIN, ISOFORM J"/>
    <property type="match status" value="1"/>
</dbReference>
<keyword evidence="2" id="KW-0436">Ligase</keyword>
<dbReference type="GO" id="GO:0035336">
    <property type="term" value="P:long-chain fatty-acyl-CoA metabolic process"/>
    <property type="evidence" value="ECO:0007669"/>
    <property type="project" value="TreeGrafter"/>
</dbReference>
<comment type="similarity">
    <text evidence="1">Belongs to the ATP-dependent AMP-binding enzyme family.</text>
</comment>
<dbReference type="InterPro" id="IPR025110">
    <property type="entry name" value="AMP-bd_C"/>
</dbReference>
<dbReference type="Pfam" id="PF00501">
    <property type="entry name" value="AMP-binding"/>
    <property type="match status" value="1"/>
</dbReference>
<dbReference type="AlphaFoldDB" id="A0A653CL01"/>
<sequence length="765" mass="85666">MFVDKPISSIMSLQDKQDMDGLGIKIALGALRALALLYDVLTFPVYAVLQRPWRLRQLSRRVKGVIVEMETEKSKDVSIDMKGKDTTDFNNHFRDPPCKVEKARPIQEDCKSITYRSTSQPREHHIALVREKIDTMAKMLEYVSKKYPNKRCLGTREILAEEDEVQPNGRVFKKYDMGDYRWKTFAEVNILARNFGKGLRELGNLPGQNVVIFAETRAEWMIAAHGLFKQNIPLVTIYATLGDEAIAHGINETEVTTVITSFDLLPKFKRILPLTPRVKTLIYMEDQLKKLENTDGYKEGIEILKFSDVLQKGAESKLVALPPKADDVAIIMYTSGSTGVPKGVILLQKNLIATLKGFCDSTSIYASDVMIGFLPLAHVFELLVESVCLLAGVPIGYSGALTMIDSSSKIKKGSKGDATVLRPTVLTAVPLILDRISKTIQEKVSKSSDIKKVLFKFAYDYKASWSKRGYSTPIIDRIIFAPVAKIMGGNMRLMISGGAPLSPETHEQISTCLCVKIIQGYGLTESTSCACVQDEYDMGFGRVGAPCTVCDIKLVDWEEGNYRVTDKPYPRGEVILGGDNISAGYYKLPDKTSEDFFNEDGKRWFKTGDIVEVHDDGVIKIIDRKKDLVKLQAGEYVSLGKVEAQLKTCPLVDNICVYGDSSKDFCVALVVPNQHQLKELAERRGITDKEFEQLCQDPELEKAVMQEVAEHGKKGKLEKFEIPAAVKLVSEVWSPDMGLVTAAFKLKRKDIQERYKHEIKRMYAS</sequence>
<dbReference type="EMBL" id="CAACVG010008107">
    <property type="protein sequence ID" value="VEN48481.1"/>
    <property type="molecule type" value="Genomic_DNA"/>
</dbReference>
<dbReference type="InterPro" id="IPR045851">
    <property type="entry name" value="AMP-bd_C_sf"/>
</dbReference>
<dbReference type="GO" id="GO:0030182">
    <property type="term" value="P:neuron differentiation"/>
    <property type="evidence" value="ECO:0007669"/>
    <property type="project" value="TreeGrafter"/>
</dbReference>
<evidence type="ECO:0000256" key="7">
    <source>
        <dbReference type="ARBA" id="ARBA00026121"/>
    </source>
</evidence>
<dbReference type="PANTHER" id="PTHR43272">
    <property type="entry name" value="LONG-CHAIN-FATTY-ACID--COA LIGASE"/>
    <property type="match status" value="1"/>
</dbReference>
<dbReference type="Gene3D" id="3.30.300.30">
    <property type="match status" value="1"/>
</dbReference>
<dbReference type="InterPro" id="IPR020845">
    <property type="entry name" value="AMP-binding_CS"/>
</dbReference>
<evidence type="ECO:0000256" key="5">
    <source>
        <dbReference type="ARBA" id="ARBA00022840"/>
    </source>
</evidence>
<dbReference type="SUPFAM" id="SSF56801">
    <property type="entry name" value="Acetyl-CoA synthetase-like"/>
    <property type="match status" value="1"/>
</dbReference>
<gene>
    <name evidence="10" type="ORF">CALMAC_LOCUS9923</name>
</gene>
<evidence type="ECO:0000313" key="11">
    <source>
        <dbReference type="Proteomes" id="UP000410492"/>
    </source>
</evidence>
<keyword evidence="3" id="KW-0547">Nucleotide-binding</keyword>
<comment type="catalytic activity">
    <reaction evidence="6">
        <text>a long-chain fatty acid + ATP + CoA = a long-chain fatty acyl-CoA + AMP + diphosphate</text>
        <dbReference type="Rhea" id="RHEA:15421"/>
        <dbReference type="ChEBI" id="CHEBI:30616"/>
        <dbReference type="ChEBI" id="CHEBI:33019"/>
        <dbReference type="ChEBI" id="CHEBI:57287"/>
        <dbReference type="ChEBI" id="CHEBI:57560"/>
        <dbReference type="ChEBI" id="CHEBI:83139"/>
        <dbReference type="ChEBI" id="CHEBI:456215"/>
        <dbReference type="EC" id="6.2.1.3"/>
    </reaction>
    <physiologicalReaction direction="left-to-right" evidence="6">
        <dbReference type="Rhea" id="RHEA:15422"/>
    </physiologicalReaction>
</comment>
<evidence type="ECO:0000256" key="1">
    <source>
        <dbReference type="ARBA" id="ARBA00006432"/>
    </source>
</evidence>
<feature type="domain" description="AMP-binding enzyme C-terminal" evidence="9">
    <location>
        <begin position="641"/>
        <end position="731"/>
    </location>
</feature>
<name>A0A653CL01_CALMS</name>
<evidence type="ECO:0000256" key="2">
    <source>
        <dbReference type="ARBA" id="ARBA00022598"/>
    </source>
</evidence>
<keyword evidence="5" id="KW-0067">ATP-binding</keyword>
<evidence type="ECO:0000256" key="4">
    <source>
        <dbReference type="ARBA" id="ARBA00022832"/>
    </source>
</evidence>
<dbReference type="GO" id="GO:0005811">
    <property type="term" value="C:lipid droplet"/>
    <property type="evidence" value="ECO:0007669"/>
    <property type="project" value="TreeGrafter"/>
</dbReference>
<keyword evidence="4" id="KW-0276">Fatty acid metabolism</keyword>
<evidence type="ECO:0000259" key="8">
    <source>
        <dbReference type="Pfam" id="PF00501"/>
    </source>
</evidence>